<dbReference type="EMBL" id="MN585993">
    <property type="protein sequence ID" value="QGJ90126.1"/>
    <property type="molecule type" value="Genomic_DNA"/>
</dbReference>
<dbReference type="GeneID" id="55624525"/>
<reference evidence="1 2" key="1">
    <citation type="submission" date="2019-10" db="EMBL/GenBank/DDBJ databases">
        <authorList>
            <person name="Garlena R.A."/>
            <person name="Russell D.A."/>
            <person name="Pope W.H."/>
            <person name="Jacobs-Sera D."/>
            <person name="Hatfull G.F."/>
        </authorList>
    </citation>
    <scope>NUCLEOTIDE SEQUENCE [LARGE SCALE GENOMIC DNA]</scope>
</reference>
<sequence>MSKHFTFVPDWSLPSFDLVKTWVKFKWEWAVFYEEWTRTAGHYRQKKIVCESRREARIFRDNLNVRVKYGDKIRNVVMKRRLIQVNWDEYHDSFSYNAKGNGNGR</sequence>
<name>A0A649VCU0_9CAUD</name>
<evidence type="ECO:0000313" key="2">
    <source>
        <dbReference type="Proteomes" id="UP000423609"/>
    </source>
</evidence>
<gene>
    <name evidence="1" type="primary">88</name>
    <name evidence="1" type="ORF">PBI_INDLULAMITHI_88</name>
</gene>
<evidence type="ECO:0000313" key="1">
    <source>
        <dbReference type="EMBL" id="QGJ90126.1"/>
    </source>
</evidence>
<proteinExistence type="predicted"/>
<protein>
    <submittedName>
        <fullName evidence="1">Uncharacterized protein</fullName>
    </submittedName>
</protein>
<dbReference type="RefSeq" id="YP_009853839.1">
    <property type="nucleotide sequence ID" value="NC_048824.1"/>
</dbReference>
<dbReference type="KEGG" id="vg:55624525"/>
<accession>A0A649VCU0</accession>
<keyword evidence="2" id="KW-1185">Reference proteome</keyword>
<organism evidence="1 2">
    <name type="scientific">Mycobacterium phage Indlulamithi</name>
    <dbReference type="NCBI Taxonomy" id="2656582"/>
    <lineage>
        <taxon>Viruses</taxon>
        <taxon>Duplodnaviria</taxon>
        <taxon>Heunggongvirae</taxon>
        <taxon>Uroviricota</taxon>
        <taxon>Caudoviricetes</taxon>
        <taxon>Indlulamithivirus</taxon>
        <taxon>Indlulamithivirus indlulamithi</taxon>
    </lineage>
</organism>
<dbReference type="Proteomes" id="UP000423609">
    <property type="component" value="Segment"/>
</dbReference>